<dbReference type="NCBIfam" id="NF038134">
    <property type="entry name" value="choice_anch_M"/>
    <property type="match status" value="2"/>
</dbReference>
<gene>
    <name evidence="4" type="ORF">EDD29_8425</name>
</gene>
<feature type="compositionally biased region" description="Low complexity" evidence="1">
    <location>
        <begin position="336"/>
        <end position="345"/>
    </location>
</feature>
<dbReference type="Proteomes" id="UP000272400">
    <property type="component" value="Unassembled WGS sequence"/>
</dbReference>
<evidence type="ECO:0000313" key="5">
    <source>
        <dbReference type="Proteomes" id="UP000272400"/>
    </source>
</evidence>
<evidence type="ECO:0000256" key="2">
    <source>
        <dbReference type="SAM" id="Phobius"/>
    </source>
</evidence>
<accession>A0A3N1DB06</accession>
<evidence type="ECO:0000256" key="1">
    <source>
        <dbReference type="SAM" id="MobiDB-lite"/>
    </source>
</evidence>
<dbReference type="OrthoDB" id="4424311at2"/>
<dbReference type="RefSeq" id="WP_123669611.1">
    <property type="nucleotide sequence ID" value="NZ_RJKE01000001.1"/>
</dbReference>
<protein>
    <submittedName>
        <fullName evidence="4">Surface-anchored protein</fullName>
    </submittedName>
</protein>
<feature type="chain" id="PRO_5018330830" evidence="3">
    <location>
        <begin position="25"/>
        <end position="574"/>
    </location>
</feature>
<evidence type="ECO:0000256" key="3">
    <source>
        <dbReference type="SAM" id="SignalP"/>
    </source>
</evidence>
<dbReference type="EMBL" id="RJKE01000001">
    <property type="protein sequence ID" value="ROO90689.1"/>
    <property type="molecule type" value="Genomic_DNA"/>
</dbReference>
<keyword evidence="2" id="KW-1133">Transmembrane helix</keyword>
<feature type="signal peptide" evidence="3">
    <location>
        <begin position="1"/>
        <end position="24"/>
    </location>
</feature>
<sequence>MRRVLGALGGGLLILAATAWPAQAAPPTEVKPQVAENGHIDLLSPKITAGAIDVSTIVDGGATYAAGDLDALIPAEDTDKITVADGVLKGDWFVSGTEATKGTKPFLGVSLTGLAGAGVQGDVTVDLVGAQAPVAGGSFELLTESPATADAADRVLSSDATANLKTFKQTPGTADHKDYFWAFSDKGRYRLSFTVSATTATGTLKSAPITQTFYVGAGAQAAATKTPTTTTVTAAAGATAGQTALTATVAITGLVGSPRGFVEFRDGVTALGTAPVPVQGGVAKAEFPLTEGAHELTAIFYPKYELDYAASPESAPVTYTVPVGGGPQDPDDDPTESPSPTSSPTDDADEDPVDGDCTIIADGDVDYAVRVTGSKAQSGVKDGSSLWLDPAEAVVRVPAAAKTALPDGQGFLGEAGDEAWLLPQTAQSGVPSLGWAAEGTAATWKLTEVDGPGKAVLFATGTDGTPEVLFDGAGDSRQLTAGEHGHGTWGFTAEGVYQLTFTHTTASQGSDEGVLTFAVGAYDEDDLPSCVVASDDDSLADTGAPVLLYGSIGVILVTCGAGLLMGVNRRFGLF</sequence>
<name>A0A3N1DB06_9ACTN</name>
<keyword evidence="2" id="KW-0812">Transmembrane</keyword>
<keyword evidence="3" id="KW-0732">Signal</keyword>
<keyword evidence="5" id="KW-1185">Reference proteome</keyword>
<keyword evidence="2" id="KW-0472">Membrane</keyword>
<organism evidence="4 5">
    <name type="scientific">Actinocorallia herbida</name>
    <dbReference type="NCBI Taxonomy" id="58109"/>
    <lineage>
        <taxon>Bacteria</taxon>
        <taxon>Bacillati</taxon>
        <taxon>Actinomycetota</taxon>
        <taxon>Actinomycetes</taxon>
        <taxon>Streptosporangiales</taxon>
        <taxon>Thermomonosporaceae</taxon>
        <taxon>Actinocorallia</taxon>
    </lineage>
</organism>
<evidence type="ECO:0000313" key="4">
    <source>
        <dbReference type="EMBL" id="ROO90689.1"/>
    </source>
</evidence>
<dbReference type="AlphaFoldDB" id="A0A3N1DB06"/>
<proteinExistence type="predicted"/>
<reference evidence="4 5" key="1">
    <citation type="submission" date="2018-11" db="EMBL/GenBank/DDBJ databases">
        <title>Sequencing the genomes of 1000 actinobacteria strains.</title>
        <authorList>
            <person name="Klenk H.-P."/>
        </authorList>
    </citation>
    <scope>NUCLEOTIDE SEQUENCE [LARGE SCALE GENOMIC DNA]</scope>
    <source>
        <strain evidence="4 5">DSM 44254</strain>
    </source>
</reference>
<feature type="region of interest" description="Disordered" evidence="1">
    <location>
        <begin position="317"/>
        <end position="355"/>
    </location>
</feature>
<feature type="transmembrane region" description="Helical" evidence="2">
    <location>
        <begin position="546"/>
        <end position="567"/>
    </location>
</feature>
<comment type="caution">
    <text evidence="4">The sequence shown here is derived from an EMBL/GenBank/DDBJ whole genome shotgun (WGS) entry which is preliminary data.</text>
</comment>